<evidence type="ECO:0000313" key="6">
    <source>
        <dbReference type="Proteomes" id="UP000770661"/>
    </source>
</evidence>
<reference evidence="5" key="1">
    <citation type="submission" date="2020-07" db="EMBL/GenBank/DDBJ databases">
        <title>The High-quality genome of the commercially important snow crab, Chionoecetes opilio.</title>
        <authorList>
            <person name="Jeong J.-H."/>
            <person name="Ryu S."/>
        </authorList>
    </citation>
    <scope>NUCLEOTIDE SEQUENCE</scope>
    <source>
        <strain evidence="5">MADBK_172401_WGS</strain>
        <tissue evidence="5">Digestive gland</tissue>
    </source>
</reference>
<evidence type="ECO:0000313" key="5">
    <source>
        <dbReference type="EMBL" id="KAG0720829.1"/>
    </source>
</evidence>
<accession>A0A8J5CSL9</accession>
<feature type="domain" description="PHD-type" evidence="4">
    <location>
        <begin position="27"/>
        <end position="68"/>
    </location>
</feature>
<keyword evidence="6" id="KW-1185">Reference proteome</keyword>
<keyword evidence="3" id="KW-0862">Zinc</keyword>
<dbReference type="Pfam" id="PF00628">
    <property type="entry name" value="PHD"/>
    <property type="match status" value="1"/>
</dbReference>
<evidence type="ECO:0000256" key="2">
    <source>
        <dbReference type="ARBA" id="ARBA00022771"/>
    </source>
</evidence>
<dbReference type="InterPro" id="IPR013083">
    <property type="entry name" value="Znf_RING/FYVE/PHD"/>
</dbReference>
<dbReference type="Gene3D" id="3.30.40.10">
    <property type="entry name" value="Zinc/RING finger domain, C3HC4 (zinc finger)"/>
    <property type="match status" value="1"/>
</dbReference>
<dbReference type="EMBL" id="JACEEZ010012166">
    <property type="protein sequence ID" value="KAG0720829.1"/>
    <property type="molecule type" value="Genomic_DNA"/>
</dbReference>
<dbReference type="Proteomes" id="UP000770661">
    <property type="component" value="Unassembled WGS sequence"/>
</dbReference>
<dbReference type="GO" id="GO:0008270">
    <property type="term" value="F:zinc ion binding"/>
    <property type="evidence" value="ECO:0007669"/>
    <property type="project" value="UniProtKB-KW"/>
</dbReference>
<comment type="caution">
    <text evidence="5">The sequence shown here is derived from an EMBL/GenBank/DDBJ whole genome shotgun (WGS) entry which is preliminary data.</text>
</comment>
<keyword evidence="1" id="KW-0479">Metal-binding</keyword>
<keyword evidence="2" id="KW-0863">Zinc-finger</keyword>
<name>A0A8J5CSL9_CHIOP</name>
<dbReference type="InterPro" id="IPR019787">
    <property type="entry name" value="Znf_PHD-finger"/>
</dbReference>
<dbReference type="AlphaFoldDB" id="A0A8J5CSL9"/>
<gene>
    <name evidence="5" type="primary">DIDO1_3</name>
    <name evidence="5" type="ORF">GWK47_047634</name>
</gene>
<protein>
    <submittedName>
        <fullName evidence="5">Death-inducer obliterator 1</fullName>
    </submittedName>
</protein>
<evidence type="ECO:0000256" key="1">
    <source>
        <dbReference type="ARBA" id="ARBA00022723"/>
    </source>
</evidence>
<evidence type="ECO:0000256" key="3">
    <source>
        <dbReference type="ARBA" id="ARBA00022833"/>
    </source>
</evidence>
<dbReference type="InterPro" id="IPR011011">
    <property type="entry name" value="Znf_FYVE_PHD"/>
</dbReference>
<dbReference type="OrthoDB" id="419183at2759"/>
<evidence type="ECO:0000259" key="4">
    <source>
        <dbReference type="Pfam" id="PF00628"/>
    </source>
</evidence>
<sequence length="157" mass="17458">MNIYGCFGAPGTSCKGRGHHGRQPHVEGDCIIACDACQTWYHRDCEGISSHRWRNLQDYDTTYTCNSCRTPLVRSGHRSNTSSEVNGVLGRSWPLFNRSSTVSEVNTVVAGSQIGRVSACYCAMLEVRGLPKRQATQLLIIKCCIPPPFTSHIYNYL</sequence>
<proteinExistence type="predicted"/>
<dbReference type="SUPFAM" id="SSF57903">
    <property type="entry name" value="FYVE/PHD zinc finger"/>
    <property type="match status" value="1"/>
</dbReference>
<organism evidence="5 6">
    <name type="scientific">Chionoecetes opilio</name>
    <name type="common">Atlantic snow crab</name>
    <name type="synonym">Cancer opilio</name>
    <dbReference type="NCBI Taxonomy" id="41210"/>
    <lineage>
        <taxon>Eukaryota</taxon>
        <taxon>Metazoa</taxon>
        <taxon>Ecdysozoa</taxon>
        <taxon>Arthropoda</taxon>
        <taxon>Crustacea</taxon>
        <taxon>Multicrustacea</taxon>
        <taxon>Malacostraca</taxon>
        <taxon>Eumalacostraca</taxon>
        <taxon>Eucarida</taxon>
        <taxon>Decapoda</taxon>
        <taxon>Pleocyemata</taxon>
        <taxon>Brachyura</taxon>
        <taxon>Eubrachyura</taxon>
        <taxon>Majoidea</taxon>
        <taxon>Majidae</taxon>
        <taxon>Chionoecetes</taxon>
    </lineage>
</organism>